<keyword evidence="3 12" id="KW-1003">Cell membrane</keyword>
<comment type="cofactor">
    <cofactor evidence="12">
        <name>Zn(2+)</name>
        <dbReference type="ChEBI" id="CHEBI:29105"/>
    </cofactor>
    <text evidence="12">Binds 1 zinc ion per subunit.</text>
</comment>
<keyword evidence="9 12" id="KW-1133">Transmembrane helix</keyword>
<evidence type="ECO:0000256" key="6">
    <source>
        <dbReference type="ARBA" id="ARBA00022723"/>
    </source>
</evidence>
<comment type="subcellular location">
    <subcellularLocation>
        <location evidence="1 12">Cell membrane</location>
        <topology evidence="1 12">Multi-pass membrane protein</topology>
    </subcellularLocation>
</comment>
<reference evidence="14 15" key="1">
    <citation type="journal article" date="2016" name="Nat. Commun.">
        <title>Thousands of microbial genomes shed light on interconnected biogeochemical processes in an aquifer system.</title>
        <authorList>
            <person name="Anantharaman K."/>
            <person name="Brown C.T."/>
            <person name="Hug L.A."/>
            <person name="Sharon I."/>
            <person name="Castelle C.J."/>
            <person name="Probst A.J."/>
            <person name="Thomas B.C."/>
            <person name="Singh A."/>
            <person name="Wilkins M.J."/>
            <person name="Karaoz U."/>
            <person name="Brodie E.L."/>
            <person name="Williams K.H."/>
            <person name="Hubbard S.S."/>
            <person name="Banfield J.F."/>
        </authorList>
    </citation>
    <scope>NUCLEOTIDE SEQUENCE [LARGE SCALE GENOMIC DNA]</scope>
</reference>
<dbReference type="GO" id="GO:0008270">
    <property type="term" value="F:zinc ion binding"/>
    <property type="evidence" value="ECO:0007669"/>
    <property type="project" value="UniProtKB-UniRule"/>
</dbReference>
<feature type="binding site" evidence="12">
    <location>
        <position position="224"/>
    </location>
    <ligand>
        <name>Zn(2+)</name>
        <dbReference type="ChEBI" id="CHEBI:29105"/>
        <note>catalytic</note>
    </ligand>
</feature>
<gene>
    <name evidence="12" type="primary">htpX</name>
    <name evidence="14" type="ORF">A2227_07650</name>
</gene>
<dbReference type="PANTHER" id="PTHR43221">
    <property type="entry name" value="PROTEASE HTPX"/>
    <property type="match status" value="1"/>
</dbReference>
<feature type="transmembrane region" description="Helical" evidence="12">
    <location>
        <begin position="193"/>
        <end position="214"/>
    </location>
</feature>
<keyword evidence="7 12" id="KW-0378">Hydrolase</keyword>
<evidence type="ECO:0000256" key="2">
    <source>
        <dbReference type="ARBA" id="ARBA00009779"/>
    </source>
</evidence>
<dbReference type="InterPro" id="IPR022919">
    <property type="entry name" value="Pept_M48_protease_HtpX"/>
</dbReference>
<evidence type="ECO:0000256" key="3">
    <source>
        <dbReference type="ARBA" id="ARBA00022475"/>
    </source>
</evidence>
<evidence type="ECO:0000256" key="9">
    <source>
        <dbReference type="ARBA" id="ARBA00022989"/>
    </source>
</evidence>
<dbReference type="STRING" id="1797994.A2227_07650"/>
<evidence type="ECO:0000256" key="12">
    <source>
        <dbReference type="HAMAP-Rule" id="MF_00188"/>
    </source>
</evidence>
<accession>A0A1F5SEP5</accession>
<dbReference type="EMBL" id="MFGB01000023">
    <property type="protein sequence ID" value="OGF25185.1"/>
    <property type="molecule type" value="Genomic_DNA"/>
</dbReference>
<keyword evidence="8 12" id="KW-0862">Zinc</keyword>
<dbReference type="Proteomes" id="UP000178367">
    <property type="component" value="Unassembled WGS sequence"/>
</dbReference>
<dbReference type="PANTHER" id="PTHR43221:SF1">
    <property type="entry name" value="PROTEASE HTPX"/>
    <property type="match status" value="1"/>
</dbReference>
<evidence type="ECO:0000256" key="4">
    <source>
        <dbReference type="ARBA" id="ARBA00022670"/>
    </source>
</evidence>
<dbReference type="EC" id="3.4.24.-" evidence="12"/>
<evidence type="ECO:0000256" key="1">
    <source>
        <dbReference type="ARBA" id="ARBA00004651"/>
    </source>
</evidence>
<dbReference type="InterPro" id="IPR001915">
    <property type="entry name" value="Peptidase_M48"/>
</dbReference>
<feature type="binding site" evidence="12">
    <location>
        <position position="143"/>
    </location>
    <ligand>
        <name>Zn(2+)</name>
        <dbReference type="ChEBI" id="CHEBI:29105"/>
        <note>catalytic</note>
    </ligand>
</feature>
<evidence type="ECO:0000313" key="15">
    <source>
        <dbReference type="Proteomes" id="UP000178367"/>
    </source>
</evidence>
<feature type="binding site" evidence="12">
    <location>
        <position position="147"/>
    </location>
    <ligand>
        <name>Zn(2+)</name>
        <dbReference type="ChEBI" id="CHEBI:29105"/>
        <note>catalytic</note>
    </ligand>
</feature>
<name>A0A1F5SEP5_9BACT</name>
<feature type="transmembrane region" description="Helical" evidence="12">
    <location>
        <begin position="16"/>
        <end position="36"/>
    </location>
</feature>
<keyword evidence="6 12" id="KW-0479">Metal-binding</keyword>
<dbReference type="CDD" id="cd07340">
    <property type="entry name" value="M48B_Htpx_like"/>
    <property type="match status" value="1"/>
</dbReference>
<evidence type="ECO:0000256" key="10">
    <source>
        <dbReference type="ARBA" id="ARBA00023049"/>
    </source>
</evidence>
<dbReference type="HAMAP" id="MF_00188">
    <property type="entry name" value="Pept_M48_protease_HtpX"/>
    <property type="match status" value="1"/>
</dbReference>
<dbReference type="GO" id="GO:0005886">
    <property type="term" value="C:plasma membrane"/>
    <property type="evidence" value="ECO:0007669"/>
    <property type="project" value="UniProtKB-SubCell"/>
</dbReference>
<feature type="domain" description="Peptidase M48" evidence="13">
    <location>
        <begin position="78"/>
        <end position="303"/>
    </location>
</feature>
<dbReference type="Pfam" id="PF01435">
    <property type="entry name" value="Peptidase_M48"/>
    <property type="match status" value="1"/>
</dbReference>
<evidence type="ECO:0000313" key="14">
    <source>
        <dbReference type="EMBL" id="OGF25185.1"/>
    </source>
</evidence>
<evidence type="ECO:0000259" key="13">
    <source>
        <dbReference type="Pfam" id="PF01435"/>
    </source>
</evidence>
<comment type="similarity">
    <text evidence="2 12">Belongs to the peptidase M48B family.</text>
</comment>
<keyword evidence="10 12" id="KW-0482">Metalloprotease</keyword>
<evidence type="ECO:0000256" key="8">
    <source>
        <dbReference type="ARBA" id="ARBA00022833"/>
    </source>
</evidence>
<feature type="transmembrane region" description="Helical" evidence="12">
    <location>
        <begin position="42"/>
        <end position="60"/>
    </location>
</feature>
<keyword evidence="4 12" id="KW-0645">Protease</keyword>
<keyword evidence="5 12" id="KW-0812">Transmembrane</keyword>
<evidence type="ECO:0000256" key="11">
    <source>
        <dbReference type="ARBA" id="ARBA00023136"/>
    </source>
</evidence>
<protein>
    <recommendedName>
        <fullName evidence="12">Protease HtpX homolog</fullName>
        <ecNumber evidence="12">3.4.24.-</ecNumber>
    </recommendedName>
</protein>
<sequence length="305" mass="34136">MPTLYTHSDSNKLKSWLLLSGFFVFIILAGYIFGAAMESPEVLYGAVILSTVMSFVSYWWSDKIVLAMSSAREVKFEDNKELYRLVENLCITAGLPLPKIYIIDDTAPNAFATGRDPKHAVVAVTSGILQKLDRSELEGVIAHELSHIGNRDILLATLVTVLVGVVVLLADWFRRWTFWGGGRRRDSERGGQLQLIIMIVAIIFSILAPIFAYLMQFAISRKREFMADADGALLTRYPEGLARALEKISSDTEPLEAANRATAHLYIASPFKADVRGRRTGFFMKMFMTHPPIEERIAALRGMDI</sequence>
<dbReference type="AlphaFoldDB" id="A0A1F5SEP5"/>
<evidence type="ECO:0000256" key="5">
    <source>
        <dbReference type="ARBA" id="ARBA00022692"/>
    </source>
</evidence>
<dbReference type="InterPro" id="IPR050083">
    <property type="entry name" value="HtpX_protease"/>
</dbReference>
<feature type="transmembrane region" description="Helical" evidence="12">
    <location>
        <begin position="153"/>
        <end position="173"/>
    </location>
</feature>
<proteinExistence type="inferred from homology"/>
<comment type="caution">
    <text evidence="14">The sequence shown here is derived from an EMBL/GenBank/DDBJ whole genome shotgun (WGS) entry which is preliminary data.</text>
</comment>
<dbReference type="GO" id="GO:0004222">
    <property type="term" value="F:metalloendopeptidase activity"/>
    <property type="evidence" value="ECO:0007669"/>
    <property type="project" value="UniProtKB-UniRule"/>
</dbReference>
<dbReference type="GO" id="GO:0006508">
    <property type="term" value="P:proteolysis"/>
    <property type="evidence" value="ECO:0007669"/>
    <property type="project" value="UniProtKB-KW"/>
</dbReference>
<feature type="active site" evidence="12">
    <location>
        <position position="144"/>
    </location>
</feature>
<organism evidence="14 15">
    <name type="scientific">Candidatus Falkowbacteria bacterium RIFOXYA2_FULL_47_19</name>
    <dbReference type="NCBI Taxonomy" id="1797994"/>
    <lineage>
        <taxon>Bacteria</taxon>
        <taxon>Candidatus Falkowiibacteriota</taxon>
    </lineage>
</organism>
<keyword evidence="11 12" id="KW-0472">Membrane</keyword>
<evidence type="ECO:0000256" key="7">
    <source>
        <dbReference type="ARBA" id="ARBA00022801"/>
    </source>
</evidence>
<dbReference type="Gene3D" id="3.30.2010.10">
    <property type="entry name" value="Metalloproteases ('zincins'), catalytic domain"/>
    <property type="match status" value="1"/>
</dbReference>